<accession>E3LU23</accession>
<dbReference type="EMBL" id="DS268415">
    <property type="protein sequence ID" value="EFP11353.1"/>
    <property type="molecule type" value="Genomic_DNA"/>
</dbReference>
<dbReference type="PANTHER" id="PTHR21503">
    <property type="entry name" value="F-BOX-CONTAINING HYPOTHETICAL PROTEIN C.ELEGANS"/>
    <property type="match status" value="1"/>
</dbReference>
<name>E3LU23_CAERE</name>
<evidence type="ECO:0000313" key="3">
    <source>
        <dbReference type="Proteomes" id="UP000008281"/>
    </source>
</evidence>
<keyword evidence="3" id="KW-1185">Reference proteome</keyword>
<organism evidence="3">
    <name type="scientific">Caenorhabditis remanei</name>
    <name type="common">Caenorhabditis vulgaris</name>
    <dbReference type="NCBI Taxonomy" id="31234"/>
    <lineage>
        <taxon>Eukaryota</taxon>
        <taxon>Metazoa</taxon>
        <taxon>Ecdysozoa</taxon>
        <taxon>Nematoda</taxon>
        <taxon>Chromadorea</taxon>
        <taxon>Rhabditida</taxon>
        <taxon>Rhabditina</taxon>
        <taxon>Rhabditomorpha</taxon>
        <taxon>Rhabditoidea</taxon>
        <taxon>Rhabditidae</taxon>
        <taxon>Peloderinae</taxon>
        <taxon>Caenorhabditis</taxon>
    </lineage>
</organism>
<proteinExistence type="predicted"/>
<dbReference type="HOGENOM" id="CLU_1688379_0_0_1"/>
<dbReference type="InParanoid" id="E3LU23"/>
<sequence>MKLLTLPSVVQRNVFELLGFKQLLIISFCSKRTRYLIQSLQKYRWIDIKFVKYSFEEEDKIYVNVRSENINEGFILSPNTLEQLVITPMDVFGMGSEIPICLHPIYYGGRYIYDKEQTQIVVQGIHDYLYQFFGSSIDYEVESIEDQPPANSKKHQ</sequence>
<dbReference type="Proteomes" id="UP000008281">
    <property type="component" value="Unassembled WGS sequence"/>
</dbReference>
<dbReference type="Pfam" id="PF00646">
    <property type="entry name" value="F-box"/>
    <property type="match status" value="1"/>
</dbReference>
<evidence type="ECO:0000259" key="1">
    <source>
        <dbReference type="PROSITE" id="PS50181"/>
    </source>
</evidence>
<dbReference type="PROSITE" id="PS50181">
    <property type="entry name" value="FBOX"/>
    <property type="match status" value="1"/>
</dbReference>
<feature type="domain" description="F-box" evidence="1">
    <location>
        <begin position="1"/>
        <end position="48"/>
    </location>
</feature>
<dbReference type="PANTHER" id="PTHR21503:SF8">
    <property type="entry name" value="F-BOX ASSOCIATED DOMAIN-CONTAINING PROTEIN-RELATED"/>
    <property type="match status" value="1"/>
</dbReference>
<protein>
    <recommendedName>
        <fullName evidence="1">F-box domain-containing protein</fullName>
    </recommendedName>
</protein>
<evidence type="ECO:0000313" key="2">
    <source>
        <dbReference type="EMBL" id="EFP11353.1"/>
    </source>
</evidence>
<gene>
    <name evidence="2" type="ORF">CRE_30744</name>
</gene>
<dbReference type="AlphaFoldDB" id="E3LU23"/>
<reference evidence="2" key="1">
    <citation type="submission" date="2007-07" db="EMBL/GenBank/DDBJ databases">
        <title>PCAP assembly of the Caenorhabditis remanei genome.</title>
        <authorList>
            <consortium name="The Caenorhabditis remanei Sequencing Consortium"/>
            <person name="Wilson R.K."/>
        </authorList>
    </citation>
    <scope>NUCLEOTIDE SEQUENCE [LARGE SCALE GENOMIC DNA]</scope>
    <source>
        <strain evidence="2">PB4641</strain>
    </source>
</reference>
<dbReference type="InterPro" id="IPR001810">
    <property type="entry name" value="F-box_dom"/>
</dbReference>